<evidence type="ECO:0000256" key="11">
    <source>
        <dbReference type="SAM" id="Coils"/>
    </source>
</evidence>
<keyword evidence="7 10" id="KW-0472">Membrane</keyword>
<feature type="coiled-coil region" evidence="11">
    <location>
        <begin position="256"/>
        <end position="283"/>
    </location>
</feature>
<dbReference type="EMBL" id="BAAAPO010000042">
    <property type="protein sequence ID" value="GAA1802378.1"/>
    <property type="molecule type" value="Genomic_DNA"/>
</dbReference>
<comment type="similarity">
    <text evidence="3 10">Belongs to the ATPase gamma chain family.</text>
</comment>
<evidence type="ECO:0000256" key="4">
    <source>
        <dbReference type="ARBA" id="ARBA00022448"/>
    </source>
</evidence>
<evidence type="ECO:0000256" key="7">
    <source>
        <dbReference type="ARBA" id="ARBA00023136"/>
    </source>
</evidence>
<gene>
    <name evidence="10" type="primary">atpG</name>
    <name evidence="12" type="ORF">GCM10009811_27710</name>
</gene>
<dbReference type="PANTHER" id="PTHR11693:SF22">
    <property type="entry name" value="ATP SYNTHASE SUBUNIT GAMMA, MITOCHONDRIAL"/>
    <property type="match status" value="1"/>
</dbReference>
<evidence type="ECO:0000313" key="13">
    <source>
        <dbReference type="Proteomes" id="UP001499938"/>
    </source>
</evidence>
<dbReference type="Gene3D" id="1.10.287.80">
    <property type="entry name" value="ATP synthase, gamma subunit, helix hairpin domain"/>
    <property type="match status" value="2"/>
</dbReference>
<organism evidence="12 13">
    <name type="scientific">Nostocoides veronense</name>
    <dbReference type="NCBI Taxonomy" id="330836"/>
    <lineage>
        <taxon>Bacteria</taxon>
        <taxon>Bacillati</taxon>
        <taxon>Actinomycetota</taxon>
        <taxon>Actinomycetes</taxon>
        <taxon>Micrococcales</taxon>
        <taxon>Intrasporangiaceae</taxon>
        <taxon>Nostocoides</taxon>
    </lineage>
</organism>
<dbReference type="Pfam" id="PF00231">
    <property type="entry name" value="ATP-synt"/>
    <property type="match status" value="1"/>
</dbReference>
<dbReference type="NCBIfam" id="TIGR01146">
    <property type="entry name" value="ATPsyn_F1gamma"/>
    <property type="match status" value="1"/>
</dbReference>
<keyword evidence="11" id="KW-0175">Coiled coil</keyword>
<reference evidence="12 13" key="1">
    <citation type="journal article" date="2019" name="Int. J. Syst. Evol. Microbiol.">
        <title>The Global Catalogue of Microorganisms (GCM) 10K type strain sequencing project: providing services to taxonomists for standard genome sequencing and annotation.</title>
        <authorList>
            <consortium name="The Broad Institute Genomics Platform"/>
            <consortium name="The Broad Institute Genome Sequencing Center for Infectious Disease"/>
            <person name="Wu L."/>
            <person name="Ma J."/>
        </authorList>
    </citation>
    <scope>NUCLEOTIDE SEQUENCE [LARGE SCALE GENOMIC DNA]</scope>
    <source>
        <strain evidence="12 13">JCM 15592</strain>
    </source>
</reference>
<evidence type="ECO:0000256" key="3">
    <source>
        <dbReference type="ARBA" id="ARBA00007681"/>
    </source>
</evidence>
<dbReference type="SUPFAM" id="SSF52943">
    <property type="entry name" value="ATP synthase (F1-ATPase), gamma subunit"/>
    <property type="match status" value="1"/>
</dbReference>
<dbReference type="PRINTS" id="PR00126">
    <property type="entry name" value="ATPASEGAMMA"/>
</dbReference>
<dbReference type="NCBIfam" id="NF004145">
    <property type="entry name" value="PRK05621.1-2"/>
    <property type="match status" value="1"/>
</dbReference>
<dbReference type="PANTHER" id="PTHR11693">
    <property type="entry name" value="ATP SYNTHASE GAMMA CHAIN"/>
    <property type="match status" value="1"/>
</dbReference>
<evidence type="ECO:0000256" key="2">
    <source>
        <dbReference type="ARBA" id="ARBA00004170"/>
    </source>
</evidence>
<sequence length="300" mass="33084">MGAQIRVYRQRIRSVSATKKITRAMELMAASRVVKARAAVMESAPYTHALTKALSALATYSNHPHPMTTEVENPQRAGVLILTSDRGLAGAYASGAIKESERLIGELRAEGKEVAAYLVGRKAVSYYKFRGREYAAEWTGNTEKPQVERAREISERIVEDFLKPTAEGGLDEIHIVYTRFNSMVNQEPRVLRLLPIEVVDAPEDAPASNDILPLYEFEPSAEEVLKAMLPRYVTARIWTCMLGAAASELAARQRAMKSATDNAENLINTYTRLANQARQAEITQEISEIVGGASALAESK</sequence>
<comment type="caution">
    <text evidence="12">The sequence shown here is derived from an EMBL/GenBank/DDBJ whole genome shotgun (WGS) entry which is preliminary data.</text>
</comment>
<name>A0ABN2LY89_9MICO</name>
<dbReference type="HAMAP" id="MF_00815">
    <property type="entry name" value="ATP_synth_gamma_bact"/>
    <property type="match status" value="1"/>
</dbReference>
<accession>A0ABN2LY89</accession>
<keyword evidence="4 10" id="KW-0813">Transport</keyword>
<dbReference type="PROSITE" id="PS00153">
    <property type="entry name" value="ATPASE_GAMMA"/>
    <property type="match status" value="1"/>
</dbReference>
<keyword evidence="10" id="KW-1003">Cell membrane</keyword>
<comment type="subcellular location">
    <subcellularLocation>
        <location evidence="10">Cell membrane</location>
        <topology evidence="10">Peripheral membrane protein</topology>
    </subcellularLocation>
    <subcellularLocation>
        <location evidence="2">Membrane</location>
        <topology evidence="2">Peripheral membrane protein</topology>
    </subcellularLocation>
</comment>
<dbReference type="RefSeq" id="WP_344086595.1">
    <property type="nucleotide sequence ID" value="NZ_BAAAPO010000042.1"/>
</dbReference>
<keyword evidence="9 10" id="KW-0066">ATP synthesis</keyword>
<evidence type="ECO:0000256" key="9">
    <source>
        <dbReference type="ARBA" id="ARBA00023310"/>
    </source>
</evidence>
<comment type="subunit">
    <text evidence="10">F-type ATPases have 2 components, CF(1) - the catalytic core - and CF(0) - the membrane proton channel. CF(1) has five subunits: alpha(3), beta(3), gamma(1), delta(1), epsilon(1). CF(0) has three main subunits: a, b and c.</text>
</comment>
<evidence type="ECO:0000313" key="12">
    <source>
        <dbReference type="EMBL" id="GAA1802378.1"/>
    </source>
</evidence>
<evidence type="ECO:0000256" key="6">
    <source>
        <dbReference type="ARBA" id="ARBA00023065"/>
    </source>
</evidence>
<evidence type="ECO:0000256" key="5">
    <source>
        <dbReference type="ARBA" id="ARBA00022781"/>
    </source>
</evidence>
<keyword evidence="8 10" id="KW-0139">CF(1)</keyword>
<dbReference type="InterPro" id="IPR000131">
    <property type="entry name" value="ATP_synth_F1_gsu"/>
</dbReference>
<keyword evidence="6 10" id="KW-0406">Ion transport</keyword>
<protein>
    <recommendedName>
        <fullName evidence="10">ATP synthase gamma chain</fullName>
    </recommendedName>
    <alternativeName>
        <fullName evidence="10">ATP synthase F1 sector gamma subunit</fullName>
    </alternativeName>
    <alternativeName>
        <fullName evidence="10">F-ATPase gamma subunit</fullName>
    </alternativeName>
</protein>
<proteinExistence type="inferred from homology"/>
<keyword evidence="13" id="KW-1185">Reference proteome</keyword>
<dbReference type="CDD" id="cd12151">
    <property type="entry name" value="F1-ATPase_gamma"/>
    <property type="match status" value="1"/>
</dbReference>
<dbReference type="Proteomes" id="UP001499938">
    <property type="component" value="Unassembled WGS sequence"/>
</dbReference>
<evidence type="ECO:0000256" key="1">
    <source>
        <dbReference type="ARBA" id="ARBA00003456"/>
    </source>
</evidence>
<keyword evidence="5 10" id="KW-0375">Hydrogen ion transport</keyword>
<dbReference type="InterPro" id="IPR035968">
    <property type="entry name" value="ATP_synth_F1_ATPase_gsu"/>
</dbReference>
<comment type="function">
    <text evidence="1 10">Produces ATP from ADP in the presence of a proton gradient across the membrane. The gamma chain is believed to be important in regulating ATPase activity and the flow of protons through the CF(0) complex.</text>
</comment>
<evidence type="ECO:0000256" key="10">
    <source>
        <dbReference type="HAMAP-Rule" id="MF_00815"/>
    </source>
</evidence>
<dbReference type="InterPro" id="IPR023632">
    <property type="entry name" value="ATP_synth_F1_gsu_CS"/>
</dbReference>
<dbReference type="Gene3D" id="3.40.1380.10">
    <property type="match status" value="1"/>
</dbReference>
<evidence type="ECO:0000256" key="8">
    <source>
        <dbReference type="ARBA" id="ARBA00023196"/>
    </source>
</evidence>